<name>A0A498QJ72_9MYCO</name>
<dbReference type="InterPro" id="IPR036388">
    <property type="entry name" value="WH-like_DNA-bd_sf"/>
</dbReference>
<reference evidence="1 2" key="1">
    <citation type="submission" date="2018-09" db="EMBL/GenBank/DDBJ databases">
        <authorList>
            <person name="Tagini F."/>
        </authorList>
    </citation>
    <scope>NUCLEOTIDE SEQUENCE [LARGE SCALE GENOMIC DNA]</scope>
    <source>
        <strain evidence="1 2">MK13</strain>
    </source>
</reference>
<dbReference type="Proteomes" id="UP000267289">
    <property type="component" value="Unassembled WGS sequence"/>
</dbReference>
<evidence type="ECO:0000313" key="2">
    <source>
        <dbReference type="Proteomes" id="UP000267289"/>
    </source>
</evidence>
<gene>
    <name evidence="1" type="ORF">LAUMK13_05619</name>
</gene>
<evidence type="ECO:0000313" key="1">
    <source>
        <dbReference type="EMBL" id="VBA46192.1"/>
    </source>
</evidence>
<keyword evidence="2" id="KW-1185">Reference proteome</keyword>
<dbReference type="RefSeq" id="WP_075543043.1">
    <property type="nucleotide sequence ID" value="NZ_UPHQ01000312.1"/>
</dbReference>
<protein>
    <submittedName>
        <fullName evidence="1">Uncharacterized protein</fullName>
    </submittedName>
</protein>
<organism evidence="1 2">
    <name type="scientific">Mycobacterium innocens</name>
    <dbReference type="NCBI Taxonomy" id="2341083"/>
    <lineage>
        <taxon>Bacteria</taxon>
        <taxon>Bacillati</taxon>
        <taxon>Actinomycetota</taxon>
        <taxon>Actinomycetes</taxon>
        <taxon>Mycobacteriales</taxon>
        <taxon>Mycobacteriaceae</taxon>
        <taxon>Mycobacterium</taxon>
    </lineage>
</organism>
<accession>A0A498QJ72</accession>
<dbReference type="Gene3D" id="1.10.10.10">
    <property type="entry name" value="Winged helix-like DNA-binding domain superfamily/Winged helix DNA-binding domain"/>
    <property type="match status" value="1"/>
</dbReference>
<dbReference type="AlphaFoldDB" id="A0A498QJ72"/>
<dbReference type="EMBL" id="UPHQ01000312">
    <property type="protein sequence ID" value="VBA46192.1"/>
    <property type="molecule type" value="Genomic_DNA"/>
</dbReference>
<proteinExistence type="predicted"/>
<dbReference type="OrthoDB" id="3568381at2"/>
<sequence>MADELTILRLVAIKGRVPTELVAGSLGVDEERAQALLDDLVEWELVKQTSMGYRVTAAGRARCTEFVAAESKATDQSVVSAVYETFCRHNQILKEIIKDWQARDPEPNDHSDADYDRQVLDRLIALHEQVLPLLDDVSAAAPRLNHYRTRLVKAAEAVAAGDVSFVSKPIVDSYHTVWFELHEDLIGLSGLTRQAEAEAGRGA</sequence>